<dbReference type="Proteomes" id="UP000887572">
    <property type="component" value="Unplaced"/>
</dbReference>
<dbReference type="SUPFAM" id="SSF49599">
    <property type="entry name" value="TRAF domain-like"/>
    <property type="match status" value="1"/>
</dbReference>
<evidence type="ECO:0000313" key="3">
    <source>
        <dbReference type="WBParaSite" id="Gr19_v10_g5976.t1"/>
    </source>
</evidence>
<reference evidence="3" key="1">
    <citation type="submission" date="2022-11" db="UniProtKB">
        <authorList>
            <consortium name="WormBaseParasite"/>
        </authorList>
    </citation>
    <scope>IDENTIFICATION</scope>
</reference>
<dbReference type="InterPro" id="IPR008974">
    <property type="entry name" value="TRAF-like"/>
</dbReference>
<organism evidence="2 3">
    <name type="scientific">Globodera rostochiensis</name>
    <name type="common">Golden nematode worm</name>
    <name type="synonym">Heterodera rostochiensis</name>
    <dbReference type="NCBI Taxonomy" id="31243"/>
    <lineage>
        <taxon>Eukaryota</taxon>
        <taxon>Metazoa</taxon>
        <taxon>Ecdysozoa</taxon>
        <taxon>Nematoda</taxon>
        <taxon>Chromadorea</taxon>
        <taxon>Rhabditida</taxon>
        <taxon>Tylenchina</taxon>
        <taxon>Tylenchomorpha</taxon>
        <taxon>Tylenchoidea</taxon>
        <taxon>Heteroderidae</taxon>
        <taxon>Heteroderinae</taxon>
        <taxon>Globodera</taxon>
    </lineage>
</organism>
<proteinExistence type="predicted"/>
<evidence type="ECO:0000313" key="2">
    <source>
        <dbReference type="Proteomes" id="UP000887572"/>
    </source>
</evidence>
<dbReference type="WBParaSite" id="Gr19_v10_g5976.t1">
    <property type="protein sequence ID" value="Gr19_v10_g5976.t1"/>
    <property type="gene ID" value="Gr19_v10_g5976"/>
</dbReference>
<dbReference type="AlphaFoldDB" id="A0A914HZ00"/>
<feature type="domain" description="MATH" evidence="1">
    <location>
        <begin position="84"/>
        <end position="211"/>
    </location>
</feature>
<dbReference type="Pfam" id="PF22486">
    <property type="entry name" value="MATH_2"/>
    <property type="match status" value="1"/>
</dbReference>
<dbReference type="InterPro" id="IPR002083">
    <property type="entry name" value="MATH/TRAF_dom"/>
</dbReference>
<accession>A0A914HZ00</accession>
<evidence type="ECO:0000259" key="1">
    <source>
        <dbReference type="Pfam" id="PF22486"/>
    </source>
</evidence>
<protein>
    <submittedName>
        <fullName evidence="3">MATH domain-containing protein</fullName>
    </submittedName>
</protein>
<dbReference type="Gene3D" id="2.60.210.10">
    <property type="entry name" value="Apoptosis, Tumor Necrosis Factor Receptor Associated Protein 2, Chain A"/>
    <property type="match status" value="1"/>
</dbReference>
<name>A0A914HZ00_GLORO</name>
<keyword evidence="2" id="KW-1185">Reference proteome</keyword>
<sequence>MIAPKSDSLVGRMKLSTSNGADVHFLVWDGDKKRHFAGIFLLLLDYPLTVCPSLADCPSLTDCPMTNWALTDSQYPYKAKGMIVLKIEKVSEYARDDVIDHRLSEAVYIRGLPWKISTTSDALFNRFGFYLRCNDENTDSNWSCAGTPTVRIVSQKEGKKDHTRVIFRSIFNSKEKRWGIEFFKMSFKVLMEPKNGWYDAKNDTVILSAEVTAEEPIGVE</sequence>